<sequence>MEEPIEEYASDNVESPTTVVVIFPWILEGENADDWISSPSDSSISVWSKYEVDDDDPVVEGVSASTDIRRVEDSTGLVRTELNAGAPEGGTGLVIEELDEEDMDEKRTVSSPLLVNESASVAECQVDWMDSSECLTVGVSGVSVEVRRAVTVSVFPSSLVVQWSPSGFVKGQVMLFEKELEFSQKEEQRQGHFM</sequence>
<dbReference type="EMBL" id="UZAH01003011">
    <property type="protein sequence ID" value="VDO23530.1"/>
    <property type="molecule type" value="Genomic_DNA"/>
</dbReference>
<dbReference type="WBParaSite" id="HPBE_0000217901-mRNA-1">
    <property type="protein sequence ID" value="HPBE_0000217901-mRNA-1"/>
    <property type="gene ID" value="HPBE_0000217901"/>
</dbReference>
<protein>
    <submittedName>
        <fullName evidence="3">TFIIIC_sub6 domain-containing protein</fullName>
    </submittedName>
</protein>
<dbReference type="AlphaFoldDB" id="A0A183F7N7"/>
<organism evidence="2 3">
    <name type="scientific">Heligmosomoides polygyrus</name>
    <name type="common">Parasitic roundworm</name>
    <dbReference type="NCBI Taxonomy" id="6339"/>
    <lineage>
        <taxon>Eukaryota</taxon>
        <taxon>Metazoa</taxon>
        <taxon>Ecdysozoa</taxon>
        <taxon>Nematoda</taxon>
        <taxon>Chromadorea</taxon>
        <taxon>Rhabditida</taxon>
        <taxon>Rhabditina</taxon>
        <taxon>Rhabditomorpha</taxon>
        <taxon>Strongyloidea</taxon>
        <taxon>Heligmosomidae</taxon>
        <taxon>Heligmosomoides</taxon>
    </lineage>
</organism>
<gene>
    <name evidence="1" type="ORF">HPBE_LOCUS2180</name>
</gene>
<keyword evidence="2" id="KW-1185">Reference proteome</keyword>
<dbReference type="Proteomes" id="UP000050761">
    <property type="component" value="Unassembled WGS sequence"/>
</dbReference>
<reference evidence="1 2" key="1">
    <citation type="submission" date="2018-11" db="EMBL/GenBank/DDBJ databases">
        <authorList>
            <consortium name="Pathogen Informatics"/>
        </authorList>
    </citation>
    <scope>NUCLEOTIDE SEQUENCE [LARGE SCALE GENOMIC DNA]</scope>
</reference>
<reference evidence="3" key="2">
    <citation type="submission" date="2019-09" db="UniProtKB">
        <authorList>
            <consortium name="WormBaseParasite"/>
        </authorList>
    </citation>
    <scope>IDENTIFICATION</scope>
</reference>
<evidence type="ECO:0000313" key="1">
    <source>
        <dbReference type="EMBL" id="VDO23530.1"/>
    </source>
</evidence>
<proteinExistence type="predicted"/>
<accession>A0A3P7TMV0</accession>
<accession>A0A183F7N7</accession>
<evidence type="ECO:0000313" key="3">
    <source>
        <dbReference type="WBParaSite" id="HPBE_0000217901-mRNA-1"/>
    </source>
</evidence>
<evidence type="ECO:0000313" key="2">
    <source>
        <dbReference type="Proteomes" id="UP000050761"/>
    </source>
</evidence>
<name>A0A183F7N7_HELPZ</name>